<comment type="function">
    <text evidence="11">The coatomer is a cytosolic protein complex that binds to dilysine motifs and reversibly associates with Golgi non-clathrin-coated vesicles, which further mediate biosynthetic protein transport from the ER, via the Golgi up to the trans Golgi network. Coatomer complex is required for budding from Golgi membranes, and is essential for the retrograde Golgi-to-ER transport of dilysine-tagged proteins. The zeta subunit may be involved in regulating the coat assembly and, hence, the rate of biosynthetic protein transport due to its association-dissociation properties with the coatomer complex.</text>
</comment>
<dbReference type="GO" id="GO:0006890">
    <property type="term" value="P:retrograde vesicle-mediated transport, Golgi to endoplasmic reticulum"/>
    <property type="evidence" value="ECO:0007669"/>
    <property type="project" value="UniProtKB-UniRule"/>
</dbReference>
<evidence type="ECO:0000256" key="2">
    <source>
        <dbReference type="ARBA" id="ARBA00006972"/>
    </source>
</evidence>
<dbReference type="OrthoDB" id="10249988at2759"/>
<comment type="subunit">
    <text evidence="3 12">Oligomeric complex that consists of at least the alpha, beta, beta', gamma, delta, epsilon and zeta subunits.</text>
</comment>
<keyword evidence="8 12" id="KW-0333">Golgi apparatus</keyword>
<evidence type="ECO:0000313" key="14">
    <source>
        <dbReference type="EMBL" id="CCF56477.1"/>
    </source>
</evidence>
<dbReference type="FunCoup" id="H2AQ27">
    <property type="interactions" value="554"/>
</dbReference>
<accession>H2AQ27</accession>
<dbReference type="GO" id="GO:0006886">
    <property type="term" value="P:intracellular protein transport"/>
    <property type="evidence" value="ECO:0007669"/>
    <property type="project" value="TreeGrafter"/>
</dbReference>
<dbReference type="GeneID" id="13882780"/>
<evidence type="ECO:0000256" key="5">
    <source>
        <dbReference type="ARBA" id="ARBA00022490"/>
    </source>
</evidence>
<dbReference type="STRING" id="1071382.H2AQ27"/>
<evidence type="ECO:0000259" key="13">
    <source>
        <dbReference type="Pfam" id="PF01217"/>
    </source>
</evidence>
<evidence type="ECO:0000256" key="12">
    <source>
        <dbReference type="RuleBase" id="RU366053"/>
    </source>
</evidence>
<organism evidence="14 15">
    <name type="scientific">Kazachstania africana (strain ATCC 22294 / BCRC 22015 / CBS 2517 / CECT 1963 / NBRC 1671 / NRRL Y-8276)</name>
    <name type="common">Yeast</name>
    <name type="synonym">Kluyveromyces africanus</name>
    <dbReference type="NCBI Taxonomy" id="1071382"/>
    <lineage>
        <taxon>Eukaryota</taxon>
        <taxon>Fungi</taxon>
        <taxon>Dikarya</taxon>
        <taxon>Ascomycota</taxon>
        <taxon>Saccharomycotina</taxon>
        <taxon>Saccharomycetes</taxon>
        <taxon>Saccharomycetales</taxon>
        <taxon>Saccharomycetaceae</taxon>
        <taxon>Kazachstania</taxon>
    </lineage>
</organism>
<keyword evidence="6 12" id="KW-0931">ER-Golgi transport</keyword>
<evidence type="ECO:0000256" key="7">
    <source>
        <dbReference type="ARBA" id="ARBA00022927"/>
    </source>
</evidence>
<dbReference type="InterPro" id="IPR022775">
    <property type="entry name" value="AP_mu_sigma_su"/>
</dbReference>
<sequence>MSNLSLYSVNAILILDNHGNRIYSKYYKPPHLNNVITDSLFDNIKKQKEFEQKLFKKTHKQDSEILIFENNIILYKEYIDVTIYLVGNINENEIILQNAFSGFKGSMELLLNNGIDNKNVSENCDLVYLLIDEIIDNGVILETDPASIASRVTKQPTSDTLNQTLDLDKGLLGAWGFAKSKLQERLQQGL</sequence>
<dbReference type="HOGENOM" id="CLU_086803_2_0_1"/>
<dbReference type="FunFam" id="3.30.450.60:FF:000013">
    <property type="entry name" value="Coatomer subunit zeta"/>
    <property type="match status" value="1"/>
</dbReference>
<dbReference type="PANTHER" id="PTHR11043">
    <property type="entry name" value="ZETA-COAT PROTEIN"/>
    <property type="match status" value="1"/>
</dbReference>
<dbReference type="Pfam" id="PF01217">
    <property type="entry name" value="Clat_adaptor_s"/>
    <property type="match status" value="1"/>
</dbReference>
<evidence type="ECO:0000256" key="6">
    <source>
        <dbReference type="ARBA" id="ARBA00022892"/>
    </source>
</evidence>
<dbReference type="GO" id="GO:0006891">
    <property type="term" value="P:intra-Golgi vesicle-mediated transport"/>
    <property type="evidence" value="ECO:0007669"/>
    <property type="project" value="TreeGrafter"/>
</dbReference>
<dbReference type="Gene3D" id="3.30.450.60">
    <property type="match status" value="1"/>
</dbReference>
<keyword evidence="9 12" id="KW-0472">Membrane</keyword>
<feature type="domain" description="AP complex mu/sigma subunit" evidence="13">
    <location>
        <begin position="9"/>
        <end position="154"/>
    </location>
</feature>
<keyword evidence="10 12" id="KW-0968">Cytoplasmic vesicle</keyword>
<name>H2AQ27_KAZAF</name>
<dbReference type="AlphaFoldDB" id="H2AQ27"/>
<keyword evidence="7 12" id="KW-0653">Protein transport</keyword>
<evidence type="ECO:0000256" key="11">
    <source>
        <dbReference type="ARBA" id="ARBA00045555"/>
    </source>
</evidence>
<dbReference type="InParanoid" id="H2AQ27"/>
<protein>
    <recommendedName>
        <fullName evidence="12">Coatomer subunit zeta</fullName>
    </recommendedName>
</protein>
<dbReference type="EMBL" id="HE650822">
    <property type="protein sequence ID" value="CCF56477.1"/>
    <property type="molecule type" value="Genomic_DNA"/>
</dbReference>
<comment type="similarity">
    <text evidence="2 12">Belongs to the adaptor complexes small subunit family.</text>
</comment>
<evidence type="ECO:0000256" key="1">
    <source>
        <dbReference type="ARBA" id="ARBA00004255"/>
    </source>
</evidence>
<dbReference type="eggNOG" id="KOG3343">
    <property type="taxonomic scope" value="Eukaryota"/>
</dbReference>
<evidence type="ECO:0000313" key="15">
    <source>
        <dbReference type="Proteomes" id="UP000005220"/>
    </source>
</evidence>
<dbReference type="InterPro" id="IPR011012">
    <property type="entry name" value="Longin-like_dom_sf"/>
</dbReference>
<keyword evidence="4 12" id="KW-0813">Transport</keyword>
<evidence type="ECO:0000256" key="4">
    <source>
        <dbReference type="ARBA" id="ARBA00022448"/>
    </source>
</evidence>
<dbReference type="KEGG" id="kaf:KAFR_0B01780"/>
<comment type="subcellular location">
    <subcellularLocation>
        <location evidence="12">Cytoplasm</location>
    </subcellularLocation>
    <subcellularLocation>
        <location evidence="1 12">Golgi apparatus membrane</location>
        <topology evidence="1 12">Peripheral membrane protein</topology>
        <orientation evidence="1 12">Cytoplasmic side</orientation>
    </subcellularLocation>
    <subcellularLocation>
        <location evidence="12">Cytoplasmic vesicle</location>
        <location evidence="12">COPI-coated vesicle membrane</location>
        <topology evidence="12">Peripheral membrane protein</topology>
        <orientation evidence="12">Cytoplasmic side</orientation>
    </subcellularLocation>
</comment>
<dbReference type="GO" id="GO:0030126">
    <property type="term" value="C:COPI vesicle coat"/>
    <property type="evidence" value="ECO:0007669"/>
    <property type="project" value="UniProtKB-UniRule"/>
</dbReference>
<dbReference type="Proteomes" id="UP000005220">
    <property type="component" value="Chromosome 2"/>
</dbReference>
<gene>
    <name evidence="14" type="primary">KAFR0B01780</name>
    <name evidence="14" type="ORF">KAFR_0B01780</name>
</gene>
<keyword evidence="15" id="KW-1185">Reference proteome</keyword>
<evidence type="ECO:0000256" key="9">
    <source>
        <dbReference type="ARBA" id="ARBA00023136"/>
    </source>
</evidence>
<evidence type="ECO:0000256" key="10">
    <source>
        <dbReference type="ARBA" id="ARBA00023329"/>
    </source>
</evidence>
<dbReference type="RefSeq" id="XP_003955612.1">
    <property type="nucleotide sequence ID" value="XM_003955563.1"/>
</dbReference>
<dbReference type="GO" id="GO:0000139">
    <property type="term" value="C:Golgi membrane"/>
    <property type="evidence" value="ECO:0007669"/>
    <property type="project" value="UniProtKB-SubCell"/>
</dbReference>
<evidence type="ECO:0000256" key="8">
    <source>
        <dbReference type="ARBA" id="ARBA00023034"/>
    </source>
</evidence>
<evidence type="ECO:0000256" key="3">
    <source>
        <dbReference type="ARBA" id="ARBA00011775"/>
    </source>
</evidence>
<dbReference type="SUPFAM" id="SSF64356">
    <property type="entry name" value="SNARE-like"/>
    <property type="match status" value="1"/>
</dbReference>
<dbReference type="PANTHER" id="PTHR11043:SF0">
    <property type="entry name" value="COATOMER SUBUNIT ZETA"/>
    <property type="match status" value="1"/>
</dbReference>
<reference evidence="14 15" key="1">
    <citation type="journal article" date="2011" name="Proc. Natl. Acad. Sci. U.S.A.">
        <title>Evolutionary erosion of yeast sex chromosomes by mating-type switching accidents.</title>
        <authorList>
            <person name="Gordon J.L."/>
            <person name="Armisen D."/>
            <person name="Proux-Wera E."/>
            <person name="Oheigeartaigh S.S."/>
            <person name="Byrne K.P."/>
            <person name="Wolfe K.H."/>
        </authorList>
    </citation>
    <scope>NUCLEOTIDE SEQUENCE [LARGE SCALE GENOMIC DNA]</scope>
    <source>
        <strain evidence="15">ATCC 22294 / BCRC 22015 / CBS 2517 / CECT 1963 / NBRC 1671 / NRRL Y-8276</strain>
    </source>
</reference>
<dbReference type="InterPro" id="IPR039652">
    <property type="entry name" value="Coatomer_zeta"/>
</dbReference>
<keyword evidence="5 12" id="KW-0963">Cytoplasm</keyword>
<proteinExistence type="inferred from homology"/>